<evidence type="ECO:0000313" key="3">
    <source>
        <dbReference type="Proteomes" id="UP000600363"/>
    </source>
</evidence>
<dbReference type="SMART" id="SM00518">
    <property type="entry name" value="AP2Ec"/>
    <property type="match status" value="1"/>
</dbReference>
<comment type="caution">
    <text evidence="2">The sequence shown here is derived from an EMBL/GenBank/DDBJ whole genome shotgun (WGS) entry which is preliminary data.</text>
</comment>
<keyword evidence="2" id="KW-0413">Isomerase</keyword>
<dbReference type="PANTHER" id="PTHR12110:SF21">
    <property type="entry name" value="XYLOSE ISOMERASE-LIKE TIM BARREL DOMAIN-CONTAINING PROTEIN"/>
    <property type="match status" value="1"/>
</dbReference>
<gene>
    <name evidence="2" type="ORF">HA299_02690</name>
</gene>
<organism evidence="2 3">
    <name type="scientific">Methermicoccus shengliensis</name>
    <dbReference type="NCBI Taxonomy" id="660064"/>
    <lineage>
        <taxon>Archaea</taxon>
        <taxon>Methanobacteriati</taxon>
        <taxon>Methanobacteriota</taxon>
        <taxon>Stenosarchaea group</taxon>
        <taxon>Methanomicrobia</taxon>
        <taxon>Methanosarcinales</taxon>
        <taxon>Methermicoccaceae</taxon>
        <taxon>Methermicoccus</taxon>
    </lineage>
</organism>
<dbReference type="GO" id="GO:0008270">
    <property type="term" value="F:zinc ion binding"/>
    <property type="evidence" value="ECO:0007669"/>
    <property type="project" value="InterPro"/>
</dbReference>
<dbReference type="SUPFAM" id="SSF51658">
    <property type="entry name" value="Xylose isomerase-like"/>
    <property type="match status" value="1"/>
</dbReference>
<dbReference type="GO" id="GO:0016853">
    <property type="term" value="F:isomerase activity"/>
    <property type="evidence" value="ECO:0007669"/>
    <property type="project" value="UniProtKB-KW"/>
</dbReference>
<name>A0A832RW27_9EURY</name>
<dbReference type="InterPro" id="IPR050312">
    <property type="entry name" value="IolE/XylAMocC-like"/>
</dbReference>
<sequence>MRELGVSTYIDMQASLEQVLHVARDELGLACVEILCDGKHDITRVDTEVCESFDFTYSVHAPIDCNLASLREVMRRAAVDLVEQVLIAASDIDAQLVVVHPGYYIWNYEREESYGACRRSLRELEGLQAEYGIEIGIENMTGWANTILTQPEELDMLGGLGLVLDVGHANVMGRLYDFLKSDRIVHAHIHDNSGENDEHARLGSGEIDFERVLGVLERLPILCILEVQSIEDAKASIEWLCGNGMLHLVSDVEHHS</sequence>
<dbReference type="PANTHER" id="PTHR12110">
    <property type="entry name" value="HYDROXYPYRUVATE ISOMERASE"/>
    <property type="match status" value="1"/>
</dbReference>
<dbReference type="EMBL" id="DUIH01000011">
    <property type="protein sequence ID" value="HIH69519.1"/>
    <property type="molecule type" value="Genomic_DNA"/>
</dbReference>
<dbReference type="GO" id="GO:0003677">
    <property type="term" value="F:DNA binding"/>
    <property type="evidence" value="ECO:0007669"/>
    <property type="project" value="InterPro"/>
</dbReference>
<dbReference type="Proteomes" id="UP000600363">
    <property type="component" value="Unassembled WGS sequence"/>
</dbReference>
<evidence type="ECO:0000313" key="2">
    <source>
        <dbReference type="EMBL" id="HIH69519.1"/>
    </source>
</evidence>
<proteinExistence type="predicted"/>
<dbReference type="RefSeq" id="WP_052353313.1">
    <property type="nucleotide sequence ID" value="NZ_DUIH01000011.1"/>
</dbReference>
<dbReference type="AlphaFoldDB" id="A0A832RW27"/>
<evidence type="ECO:0000259" key="1">
    <source>
        <dbReference type="Pfam" id="PF01261"/>
    </source>
</evidence>
<reference evidence="2" key="1">
    <citation type="journal article" date="2020" name="bioRxiv">
        <title>A rank-normalized archaeal taxonomy based on genome phylogeny resolves widespread incomplete and uneven classifications.</title>
        <authorList>
            <person name="Rinke C."/>
            <person name="Chuvochina M."/>
            <person name="Mussig A.J."/>
            <person name="Chaumeil P.-A."/>
            <person name="Waite D.W."/>
            <person name="Whitman W.B."/>
            <person name="Parks D.H."/>
            <person name="Hugenholtz P."/>
        </authorList>
    </citation>
    <scope>NUCLEOTIDE SEQUENCE</scope>
    <source>
        <strain evidence="2">UBA12518</strain>
    </source>
</reference>
<feature type="domain" description="Xylose isomerase-like TIM barrel" evidence="1">
    <location>
        <begin position="26"/>
        <end position="240"/>
    </location>
</feature>
<dbReference type="GO" id="GO:0006281">
    <property type="term" value="P:DNA repair"/>
    <property type="evidence" value="ECO:0007669"/>
    <property type="project" value="InterPro"/>
</dbReference>
<dbReference type="InterPro" id="IPR036237">
    <property type="entry name" value="Xyl_isomerase-like_sf"/>
</dbReference>
<dbReference type="Gene3D" id="3.20.20.150">
    <property type="entry name" value="Divalent-metal-dependent TIM barrel enzymes"/>
    <property type="match status" value="1"/>
</dbReference>
<dbReference type="InterPro" id="IPR001719">
    <property type="entry name" value="AP_endonuc_2"/>
</dbReference>
<dbReference type="Pfam" id="PF01261">
    <property type="entry name" value="AP_endonuc_2"/>
    <property type="match status" value="1"/>
</dbReference>
<accession>A0A832RW27</accession>
<dbReference type="InterPro" id="IPR013022">
    <property type="entry name" value="Xyl_isomerase-like_TIM-brl"/>
</dbReference>
<protein>
    <submittedName>
        <fullName evidence="2">Sugar phosphate isomerase/epimerase</fullName>
    </submittedName>
</protein>